<name>A0A4C2AD42_EUMVA</name>
<evidence type="ECO:0000313" key="3">
    <source>
        <dbReference type="Proteomes" id="UP000299102"/>
    </source>
</evidence>
<dbReference type="EMBL" id="BGZK01002849">
    <property type="protein sequence ID" value="GBP96925.1"/>
    <property type="molecule type" value="Genomic_DNA"/>
</dbReference>
<organism evidence="2 3">
    <name type="scientific">Eumeta variegata</name>
    <name type="common">Bagworm moth</name>
    <name type="synonym">Eumeta japonica</name>
    <dbReference type="NCBI Taxonomy" id="151549"/>
    <lineage>
        <taxon>Eukaryota</taxon>
        <taxon>Metazoa</taxon>
        <taxon>Ecdysozoa</taxon>
        <taxon>Arthropoda</taxon>
        <taxon>Hexapoda</taxon>
        <taxon>Insecta</taxon>
        <taxon>Pterygota</taxon>
        <taxon>Neoptera</taxon>
        <taxon>Endopterygota</taxon>
        <taxon>Lepidoptera</taxon>
        <taxon>Glossata</taxon>
        <taxon>Ditrysia</taxon>
        <taxon>Tineoidea</taxon>
        <taxon>Psychidae</taxon>
        <taxon>Oiketicinae</taxon>
        <taxon>Eumeta</taxon>
    </lineage>
</organism>
<feature type="region of interest" description="Disordered" evidence="1">
    <location>
        <begin position="38"/>
        <end position="80"/>
    </location>
</feature>
<dbReference type="AlphaFoldDB" id="A0A4C2AD42"/>
<feature type="region of interest" description="Disordered" evidence="1">
    <location>
        <begin position="172"/>
        <end position="200"/>
    </location>
</feature>
<dbReference type="InterPro" id="IPR036397">
    <property type="entry name" value="RNaseH_sf"/>
</dbReference>
<gene>
    <name evidence="2" type="ORF">EVAR_31095_1</name>
</gene>
<accession>A0A4C2AD42</accession>
<comment type="caution">
    <text evidence="2">The sequence shown here is derived from an EMBL/GenBank/DDBJ whole genome shotgun (WGS) entry which is preliminary data.</text>
</comment>
<dbReference type="GO" id="GO:0003676">
    <property type="term" value="F:nucleic acid binding"/>
    <property type="evidence" value="ECO:0007669"/>
    <property type="project" value="InterPro"/>
</dbReference>
<evidence type="ECO:0000256" key="1">
    <source>
        <dbReference type="SAM" id="MobiDB-lite"/>
    </source>
</evidence>
<proteinExistence type="predicted"/>
<sequence length="496" mass="55812">MKDNFKPSALPQSRSATYYWLLMGKRVIMASLGLRGTATVSRRRRRRRRPAEPATAPWPRAPSEKWPSTGHPAPRLEGHGLGDTLIETVYGQPSFIRHLSSWPLGYDMLARGGQTADAGDLAAHHEVHHGTTHAEGSTSAESGWHPHDYGSGPITTWALGPVRATRIQGAHRSEYAEGQDTDLPRGAGRPHGRGGDAPVYTSRVSVPVTLCPGDPPRIPHEVSHAPPTPPCVVRPRTVKLNRKPADSIADPVMTSSAGLFSGFRPHTTRAGVRMHFYLLLLICQFHAAADGRSLRSAENRIVINIRIEYRNRSVKEFILPAPTEPGRKAIELQKEQWKTNPVSALADDRNPLKPEDTIRRHLKSLDKAYKCSRMLWHKLNEIQAKSRVEENKVFLEERLKIKHTALLVMSDHKMASARRLNVLYFLSVRERPTRIYEVLSQQYPGLVNRKRVLLQQDYDRPRTAKITLDEIEELSGIELLPHAEKNEVLMDRKNIS</sequence>
<evidence type="ECO:0000313" key="2">
    <source>
        <dbReference type="EMBL" id="GBP96925.1"/>
    </source>
</evidence>
<reference evidence="2 3" key="1">
    <citation type="journal article" date="2019" name="Commun. Biol.">
        <title>The bagworm genome reveals a unique fibroin gene that provides high tensile strength.</title>
        <authorList>
            <person name="Kono N."/>
            <person name="Nakamura H."/>
            <person name="Ohtoshi R."/>
            <person name="Tomita M."/>
            <person name="Numata K."/>
            <person name="Arakawa K."/>
        </authorList>
    </citation>
    <scope>NUCLEOTIDE SEQUENCE [LARGE SCALE GENOMIC DNA]</scope>
</reference>
<dbReference type="Gene3D" id="3.30.420.10">
    <property type="entry name" value="Ribonuclease H-like superfamily/Ribonuclease H"/>
    <property type="match status" value="1"/>
</dbReference>
<feature type="region of interest" description="Disordered" evidence="1">
    <location>
        <begin position="215"/>
        <end position="234"/>
    </location>
</feature>
<protein>
    <submittedName>
        <fullName evidence="2">Uncharacterized protein</fullName>
    </submittedName>
</protein>
<dbReference type="Proteomes" id="UP000299102">
    <property type="component" value="Unassembled WGS sequence"/>
</dbReference>
<keyword evidence="3" id="KW-1185">Reference proteome</keyword>